<dbReference type="InterPro" id="IPR040353">
    <property type="entry name" value="FLX/FLX-like"/>
</dbReference>
<dbReference type="PANTHER" id="PTHR33405">
    <property type="entry name" value="PROTEIN FLX-LIKE 2"/>
    <property type="match status" value="1"/>
</dbReference>
<organism evidence="7 8">
    <name type="scientific">Ilex paraguariensis</name>
    <name type="common">yerba mate</name>
    <dbReference type="NCBI Taxonomy" id="185542"/>
    <lineage>
        <taxon>Eukaryota</taxon>
        <taxon>Viridiplantae</taxon>
        <taxon>Streptophyta</taxon>
        <taxon>Embryophyta</taxon>
        <taxon>Tracheophyta</taxon>
        <taxon>Spermatophyta</taxon>
        <taxon>Magnoliopsida</taxon>
        <taxon>eudicotyledons</taxon>
        <taxon>Gunneridae</taxon>
        <taxon>Pentapetalae</taxon>
        <taxon>asterids</taxon>
        <taxon>campanulids</taxon>
        <taxon>Aquifoliales</taxon>
        <taxon>Aquifoliaceae</taxon>
        <taxon>Ilex</taxon>
    </lineage>
</organism>
<accession>A0ABC8T4C4</accession>
<gene>
    <name evidence="7" type="ORF">ILEXP_LOCUS33257</name>
</gene>
<protein>
    <submittedName>
        <fullName evidence="7">Uncharacterized protein</fullName>
    </submittedName>
</protein>
<reference evidence="7 8" key="1">
    <citation type="submission" date="2024-02" db="EMBL/GenBank/DDBJ databases">
        <authorList>
            <person name="Vignale AGUSTIN F."/>
            <person name="Sosa J E."/>
            <person name="Modenutti C."/>
        </authorList>
    </citation>
    <scope>NUCLEOTIDE SEQUENCE [LARGE SCALE GENOMIC DNA]</scope>
</reference>
<evidence type="ECO:0000313" key="7">
    <source>
        <dbReference type="EMBL" id="CAK9164162.1"/>
    </source>
</evidence>
<dbReference type="GO" id="GO:0030154">
    <property type="term" value="P:cell differentiation"/>
    <property type="evidence" value="ECO:0007669"/>
    <property type="project" value="UniProtKB-KW"/>
</dbReference>
<sequence>MDMNRAAVEYEKKMHANNLEQHQAMEKNMISMAHEIEKLRAELANAEKRARAAAAASAAATPTPGYAADYGNTEMVYGGSSYPDPYAMHQAPGVADTSLQYGPGVVPYDMQQPPVHR</sequence>
<comment type="caution">
    <text evidence="7">The sequence shown here is derived from an EMBL/GenBank/DDBJ whole genome shotgun (WGS) entry which is preliminary data.</text>
</comment>
<dbReference type="PANTHER" id="PTHR33405:SF17">
    <property type="entry name" value="PROTEIN FLC EXPRESSOR"/>
    <property type="match status" value="1"/>
</dbReference>
<evidence type="ECO:0000256" key="3">
    <source>
        <dbReference type="ARBA" id="ARBA00022782"/>
    </source>
</evidence>
<name>A0ABC8T4C4_9AQUA</name>
<dbReference type="EMBL" id="CAUOFW020004169">
    <property type="protein sequence ID" value="CAK9164162.1"/>
    <property type="molecule type" value="Genomic_DNA"/>
</dbReference>
<keyword evidence="2" id="KW-0217">Developmental protein</keyword>
<evidence type="ECO:0000256" key="1">
    <source>
        <dbReference type="ARBA" id="ARBA00005405"/>
    </source>
</evidence>
<evidence type="ECO:0000256" key="2">
    <source>
        <dbReference type="ARBA" id="ARBA00022473"/>
    </source>
</evidence>
<proteinExistence type="inferred from homology"/>
<keyword evidence="3" id="KW-0221">Differentiation</keyword>
<feature type="coiled-coil region" evidence="6">
    <location>
        <begin position="22"/>
        <end position="56"/>
    </location>
</feature>
<keyword evidence="8" id="KW-1185">Reference proteome</keyword>
<dbReference type="AlphaFoldDB" id="A0ABC8T4C4"/>
<evidence type="ECO:0000256" key="4">
    <source>
        <dbReference type="ARBA" id="ARBA00023054"/>
    </source>
</evidence>
<evidence type="ECO:0000313" key="8">
    <source>
        <dbReference type="Proteomes" id="UP001642360"/>
    </source>
</evidence>
<keyword evidence="4 6" id="KW-0175">Coiled coil</keyword>
<comment type="similarity">
    <text evidence="1">Belongs to the FLX family.</text>
</comment>
<dbReference type="Proteomes" id="UP001642360">
    <property type="component" value="Unassembled WGS sequence"/>
</dbReference>
<evidence type="ECO:0000256" key="5">
    <source>
        <dbReference type="ARBA" id="ARBA00023089"/>
    </source>
</evidence>
<keyword evidence="5" id="KW-0287">Flowering</keyword>
<evidence type="ECO:0000256" key="6">
    <source>
        <dbReference type="SAM" id="Coils"/>
    </source>
</evidence>
<dbReference type="GO" id="GO:0009908">
    <property type="term" value="P:flower development"/>
    <property type="evidence" value="ECO:0007669"/>
    <property type="project" value="UniProtKB-KW"/>
</dbReference>